<evidence type="ECO:0000256" key="6">
    <source>
        <dbReference type="PROSITE-ProRule" id="PRU00042"/>
    </source>
</evidence>
<dbReference type="SUPFAM" id="SSF57667">
    <property type="entry name" value="beta-beta-alpha zinc fingers"/>
    <property type="match status" value="1"/>
</dbReference>
<evidence type="ECO:0000256" key="2">
    <source>
        <dbReference type="ARBA" id="ARBA00022833"/>
    </source>
</evidence>
<feature type="region of interest" description="Disordered" evidence="7">
    <location>
        <begin position="253"/>
        <end position="275"/>
    </location>
</feature>
<feature type="domain" description="C2H2-type" evidence="9">
    <location>
        <begin position="44"/>
        <end position="71"/>
    </location>
</feature>
<dbReference type="GO" id="GO:0003677">
    <property type="term" value="F:DNA binding"/>
    <property type="evidence" value="ECO:0007669"/>
    <property type="project" value="InterPro"/>
</dbReference>
<organism evidence="10 11">
    <name type="scientific">Clonostachys byssicola</name>
    <dbReference type="NCBI Taxonomy" id="160290"/>
    <lineage>
        <taxon>Eukaryota</taxon>
        <taxon>Fungi</taxon>
        <taxon>Dikarya</taxon>
        <taxon>Ascomycota</taxon>
        <taxon>Pezizomycotina</taxon>
        <taxon>Sordariomycetes</taxon>
        <taxon>Hypocreomycetidae</taxon>
        <taxon>Hypocreales</taxon>
        <taxon>Bionectriaceae</taxon>
        <taxon>Clonostachys</taxon>
    </lineage>
</organism>
<dbReference type="CDD" id="cd12148">
    <property type="entry name" value="fungal_TF_MHR"/>
    <property type="match status" value="1"/>
</dbReference>
<feature type="compositionally biased region" description="Polar residues" evidence="7">
    <location>
        <begin position="130"/>
        <end position="139"/>
    </location>
</feature>
<dbReference type="InterPro" id="IPR036236">
    <property type="entry name" value="Znf_C2H2_sf"/>
</dbReference>
<protein>
    <submittedName>
        <fullName evidence="10">Uncharacterized protein</fullName>
    </submittedName>
</protein>
<dbReference type="InterPro" id="IPR007219">
    <property type="entry name" value="XnlR_reg_dom"/>
</dbReference>
<dbReference type="PROSITE" id="PS50048">
    <property type="entry name" value="ZN2_CY6_FUNGAL_2"/>
    <property type="match status" value="1"/>
</dbReference>
<accession>A0A9N9UYF0</accession>
<dbReference type="Gene3D" id="3.30.160.60">
    <property type="entry name" value="Classic Zinc Finger"/>
    <property type="match status" value="1"/>
</dbReference>
<feature type="domain" description="Zn(2)-C6 fungal-type" evidence="8">
    <location>
        <begin position="82"/>
        <end position="111"/>
    </location>
</feature>
<dbReference type="Gene3D" id="4.10.240.10">
    <property type="entry name" value="Zn(2)-C6 fungal-type DNA-binding domain"/>
    <property type="match status" value="1"/>
</dbReference>
<keyword evidence="4" id="KW-0804">Transcription</keyword>
<dbReference type="Pfam" id="PF04082">
    <property type="entry name" value="Fungal_trans"/>
    <property type="match status" value="1"/>
</dbReference>
<dbReference type="InterPro" id="IPR036864">
    <property type="entry name" value="Zn2-C6_fun-type_DNA-bd_sf"/>
</dbReference>
<dbReference type="InterPro" id="IPR001138">
    <property type="entry name" value="Zn2Cys6_DnaBD"/>
</dbReference>
<feature type="region of interest" description="Disordered" evidence="7">
    <location>
        <begin position="125"/>
        <end position="151"/>
    </location>
</feature>
<dbReference type="GO" id="GO:0006351">
    <property type="term" value="P:DNA-templated transcription"/>
    <property type="evidence" value="ECO:0007669"/>
    <property type="project" value="InterPro"/>
</dbReference>
<keyword evidence="5" id="KW-0539">Nucleus</keyword>
<evidence type="ECO:0000256" key="3">
    <source>
        <dbReference type="ARBA" id="ARBA00023015"/>
    </source>
</evidence>
<gene>
    <name evidence="10" type="ORF">CBYS24578_00009827</name>
</gene>
<dbReference type="Pfam" id="PF00172">
    <property type="entry name" value="Zn_clus"/>
    <property type="match status" value="1"/>
</dbReference>
<evidence type="ECO:0000256" key="7">
    <source>
        <dbReference type="SAM" id="MobiDB-lite"/>
    </source>
</evidence>
<feature type="region of interest" description="Disordered" evidence="7">
    <location>
        <begin position="195"/>
        <end position="216"/>
    </location>
</feature>
<dbReference type="EMBL" id="CABFNO020001565">
    <property type="protein sequence ID" value="CAH0003826.1"/>
    <property type="molecule type" value="Genomic_DNA"/>
</dbReference>
<dbReference type="CDD" id="cd00067">
    <property type="entry name" value="GAL4"/>
    <property type="match status" value="1"/>
</dbReference>
<dbReference type="OrthoDB" id="10018191at2759"/>
<name>A0A9N9UYF0_9HYPO</name>
<proteinExistence type="predicted"/>
<evidence type="ECO:0000259" key="9">
    <source>
        <dbReference type="PROSITE" id="PS50157"/>
    </source>
</evidence>
<dbReference type="SMART" id="SM00355">
    <property type="entry name" value="ZnF_C2H2"/>
    <property type="match status" value="2"/>
</dbReference>
<evidence type="ECO:0000313" key="10">
    <source>
        <dbReference type="EMBL" id="CAH0003826.1"/>
    </source>
</evidence>
<evidence type="ECO:0000256" key="5">
    <source>
        <dbReference type="ARBA" id="ARBA00023242"/>
    </source>
</evidence>
<evidence type="ECO:0000256" key="4">
    <source>
        <dbReference type="ARBA" id="ARBA00023163"/>
    </source>
</evidence>
<reference evidence="11" key="1">
    <citation type="submission" date="2019-06" db="EMBL/GenBank/DDBJ databases">
        <authorList>
            <person name="Broberg M."/>
        </authorList>
    </citation>
    <scope>NUCLEOTIDE SEQUENCE [LARGE SCALE GENOMIC DNA]</scope>
</reference>
<dbReference type="GO" id="GO:0000981">
    <property type="term" value="F:DNA-binding transcription factor activity, RNA polymerase II-specific"/>
    <property type="evidence" value="ECO:0007669"/>
    <property type="project" value="InterPro"/>
</dbReference>
<feature type="compositionally biased region" description="Polar residues" evidence="7">
    <location>
        <begin position="195"/>
        <end position="205"/>
    </location>
</feature>
<keyword evidence="2" id="KW-0862">Zinc</keyword>
<feature type="domain" description="C2H2-type" evidence="9">
    <location>
        <begin position="16"/>
        <end position="43"/>
    </location>
</feature>
<reference evidence="10 11" key="2">
    <citation type="submission" date="2021-10" db="EMBL/GenBank/DDBJ databases">
        <authorList>
            <person name="Piombo E."/>
        </authorList>
    </citation>
    <scope>NUCLEOTIDE SEQUENCE [LARGE SCALE GENOMIC DNA]</scope>
</reference>
<dbReference type="InterPro" id="IPR013087">
    <property type="entry name" value="Znf_C2H2_type"/>
</dbReference>
<evidence type="ECO:0000313" key="11">
    <source>
        <dbReference type="Proteomes" id="UP000754883"/>
    </source>
</evidence>
<keyword evidence="3" id="KW-0805">Transcription regulation</keyword>
<dbReference type="PROSITE" id="PS00028">
    <property type="entry name" value="ZINC_FINGER_C2H2_1"/>
    <property type="match status" value="2"/>
</dbReference>
<dbReference type="AlphaFoldDB" id="A0A9N9UYF0"/>
<evidence type="ECO:0000259" key="8">
    <source>
        <dbReference type="PROSITE" id="PS50048"/>
    </source>
</evidence>
<dbReference type="PANTHER" id="PTHR47660">
    <property type="entry name" value="TRANSCRIPTION FACTOR WITH C2H2 AND ZN(2)-CYS(6) DNA BINDING DOMAIN (EUROFUNG)-RELATED-RELATED"/>
    <property type="match status" value="1"/>
</dbReference>
<dbReference type="SUPFAM" id="SSF57701">
    <property type="entry name" value="Zn2/Cys6 DNA-binding domain"/>
    <property type="match status" value="1"/>
</dbReference>
<dbReference type="PROSITE" id="PS00463">
    <property type="entry name" value="ZN2_CY6_FUNGAL_1"/>
    <property type="match status" value="1"/>
</dbReference>
<dbReference type="SMART" id="SM00066">
    <property type="entry name" value="GAL4"/>
    <property type="match status" value="1"/>
</dbReference>
<keyword evidence="11" id="KW-1185">Reference proteome</keyword>
<dbReference type="PANTHER" id="PTHR47660:SF7">
    <property type="entry name" value="TRANSCRIPTION FACTOR WITH C2H2 AND ZN(2)-CYS(6) DNA BINDING DOMAIN (EUROFUNG)"/>
    <property type="match status" value="1"/>
</dbReference>
<evidence type="ECO:0000256" key="1">
    <source>
        <dbReference type="ARBA" id="ARBA00022723"/>
    </source>
</evidence>
<dbReference type="GO" id="GO:0008270">
    <property type="term" value="F:zinc ion binding"/>
    <property type="evidence" value="ECO:0007669"/>
    <property type="project" value="UniProtKB-KW"/>
</dbReference>
<feature type="compositionally biased region" description="Basic and acidic residues" evidence="7">
    <location>
        <begin position="140"/>
        <end position="151"/>
    </location>
</feature>
<keyword evidence="1" id="KW-0479">Metal-binding</keyword>
<dbReference type="Proteomes" id="UP000754883">
    <property type="component" value="Unassembled WGS sequence"/>
</dbReference>
<dbReference type="PROSITE" id="PS50157">
    <property type="entry name" value="ZINC_FINGER_C2H2_2"/>
    <property type="match status" value="2"/>
</dbReference>
<keyword evidence="6" id="KW-0863">Zinc-finger</keyword>
<comment type="caution">
    <text evidence="10">The sequence shown here is derived from an EMBL/GenBank/DDBJ whole genome shotgun (WGS) entry which is preliminary data.</text>
</comment>
<sequence length="960" mass="108293">MAGSGNGSELSSADSFFCTLCPRKFLRLDHLKRHGQTHRQEKPMKCDFCGKHFARKDAAQRHEQLHARERGGSRQPTKLRRTCSMCAKSKIKCSGGFPCGHCAARSLECSYQHRKRRSTAYRVEDEAWSNPDTTRNSNSEGHDAEGDTGIREQNSDAVAWDRESNGLVQNEVSEQHEHHWNTPFTPVAISNTPGDMSSPNATLTASPVPDASSGPPIQALCSQLDDSPTATNWLPFDYAPASGPEPNYLDFASSQAPYDGDDSEAISSESVDPAARQNDEVSALITYMRDRSPAGPVSGLNIPASLPQPGLYAAGAGFRESQADRHYLQRQIARSRLCHSGESLSQSRLPWEELLLKEVRHGKKTYKQALLQIPEAIFYEVKHKLLPQDGRRLLSNSFLIRADILFDRDTFTHLIQLYFDNFHPLYPFLDRSLLCIPVWGWSLCIATAAIGARYLGVSELTTYGEELCGVLHELLLIELNFGRVQDSLPYIQARMLAAVGMCQSQLPSHIKCGHVALSLACTSCLQLQVLDEDDEIGSYQQGQSIEQVWLAWRFRETRRRTGLFIWLMDSCLAFATEHPPNMPLKNLQLRVPSKDDLWKANSYQAWLKIVGERLEDDATVDKFLAEEAKRQTIREATDLLWRNLCAPECATEFGTTIVIHFLLRHRWAADQFLGDPLVLDYQSSQHSQVPNRNRYLGAVPEYAKWRNYTCDCLDALHFKSSGLSVCQGGFENSVFLHLHMSRLVILVPVAELLEYAHENISKSSNQFLPHHLYRRTRPNTKWRHAILTWVNQDRYKARLAMIHAGALFWHVRRYSSHAVVEPFAVFLASLVLWAFVSSRGPDLPRDSPSGDDDNISDRFEETGLPAAHAAPKHTRRMPSTIQIDRPVDDELVQHFIRSGDHMRISLEGINDICSKQGPVQILREAVGILLEHSSVWTISESYANYLSAIACELEKEEQIV</sequence>